<accession>A0AAW8QXA3</accession>
<dbReference type="EMBL" id="JAVRIE010000001">
    <property type="protein sequence ID" value="MDT0581726.1"/>
    <property type="molecule type" value="Genomic_DNA"/>
</dbReference>
<dbReference type="InterPro" id="IPR050816">
    <property type="entry name" value="Flavin-dep_Halogenase_NPB"/>
</dbReference>
<dbReference type="PIRSF" id="PIRSF011396">
    <property type="entry name" value="Trp_halogenase"/>
    <property type="match status" value="1"/>
</dbReference>
<dbReference type="Proteomes" id="UP001249020">
    <property type="component" value="Unassembled WGS sequence"/>
</dbReference>
<organism evidence="3 4">
    <name type="scientific">Brumicola blandensis</name>
    <dbReference type="NCBI Taxonomy" id="3075611"/>
    <lineage>
        <taxon>Bacteria</taxon>
        <taxon>Pseudomonadati</taxon>
        <taxon>Pseudomonadota</taxon>
        <taxon>Gammaproteobacteria</taxon>
        <taxon>Alteromonadales</taxon>
        <taxon>Alteromonadaceae</taxon>
        <taxon>Brumicola</taxon>
    </lineage>
</organism>
<evidence type="ECO:0000313" key="4">
    <source>
        <dbReference type="Proteomes" id="UP001249020"/>
    </source>
</evidence>
<dbReference type="RefSeq" id="WP_311360502.1">
    <property type="nucleotide sequence ID" value="NZ_JAVRIE010000001.1"/>
</dbReference>
<dbReference type="InterPro" id="IPR036188">
    <property type="entry name" value="FAD/NAD-bd_sf"/>
</dbReference>
<name>A0AAW8QXA3_9ALTE</name>
<evidence type="ECO:0000256" key="1">
    <source>
        <dbReference type="PIRSR" id="PIRSR011396-1"/>
    </source>
</evidence>
<keyword evidence="2" id="KW-0285">Flavoprotein</keyword>
<sequence length="491" mass="55206">MKIVVVGGGSSGWMTASMLSRLIGKQHEITLVESEEVGTVGVGEATIPPIAYFNKVLGINEAEFVNATKGTFKLGIEFDGWRDAEHSYMHAFGRVGKDMGMAGFHHTWLRGKSLGLNTDFWDYSLNYQAAKNNKFGFLQKIPNTQLPGLVHAYHFDAGLYAAYLRQLSEKMGCIRVEGFIDKVNLEPISGNILSLSLKSGKVIEGDFFIDCSGFKALLIEGALKTGYEDWRHWLPCDSAMAMPCESVTPIKPFTKSIAHRAGWQWRIPLQHRTGNGVVYSSEFMSDDEASAHLMNNVDGRALGEPRPIKFTTGRRVKQWHKNCVAIGLSSGFLEPLESTSLHLVQSAIVRLVKLFPQQEINQANVDEYNRQSQIEFERIRDFIILHYKLNNRTEPFWQRMKAMEIPDTLQQKMTLFKETGSIFREQDELFTEAAWQQVMIGQGIEPKSYHTLADSLSDEQASELLQNLSAIMQGTAAKLPSHNDFLSAFKP</sequence>
<dbReference type="PANTHER" id="PTHR43747:SF4">
    <property type="entry name" value="FLAVIN-DEPENDENT TRYPTOPHAN HALOGENASE"/>
    <property type="match status" value="1"/>
</dbReference>
<evidence type="ECO:0000313" key="3">
    <source>
        <dbReference type="EMBL" id="MDT0581726.1"/>
    </source>
</evidence>
<keyword evidence="2" id="KW-0547">Nucleotide-binding</keyword>
<comment type="caution">
    <text evidence="3">The sequence shown here is derived from an EMBL/GenBank/DDBJ whole genome shotgun (WGS) entry which is preliminary data.</text>
</comment>
<dbReference type="AlphaFoldDB" id="A0AAW8QXA3"/>
<dbReference type="GO" id="GO:0004497">
    <property type="term" value="F:monooxygenase activity"/>
    <property type="evidence" value="ECO:0007669"/>
    <property type="project" value="InterPro"/>
</dbReference>
<keyword evidence="4" id="KW-1185">Reference proteome</keyword>
<dbReference type="InterPro" id="IPR006905">
    <property type="entry name" value="Flavin_halogenase"/>
</dbReference>
<feature type="binding site" evidence="2">
    <location>
        <position position="73"/>
    </location>
    <ligand>
        <name>7-chloro-L-tryptophan</name>
        <dbReference type="ChEBI" id="CHEBI:58713"/>
    </ligand>
</feature>
<protein>
    <submittedName>
        <fullName evidence="3">Tryptophan halogenase family protein</fullName>
    </submittedName>
</protein>
<dbReference type="GO" id="GO:0000166">
    <property type="term" value="F:nucleotide binding"/>
    <property type="evidence" value="ECO:0007669"/>
    <property type="project" value="UniProtKB-KW"/>
</dbReference>
<evidence type="ECO:0000256" key="2">
    <source>
        <dbReference type="PIRSR" id="PIRSR011396-2"/>
    </source>
</evidence>
<dbReference type="PANTHER" id="PTHR43747">
    <property type="entry name" value="FAD-BINDING PROTEIN"/>
    <property type="match status" value="1"/>
</dbReference>
<proteinExistence type="predicted"/>
<reference evidence="3 4" key="1">
    <citation type="submission" date="2023-09" db="EMBL/GenBank/DDBJ databases">
        <authorList>
            <person name="Rey-Velasco X."/>
        </authorList>
    </citation>
    <scope>NUCLEOTIDE SEQUENCE [LARGE SCALE GENOMIC DNA]</scope>
    <source>
        <strain evidence="3 4">W409</strain>
    </source>
</reference>
<dbReference type="Gene3D" id="3.50.50.60">
    <property type="entry name" value="FAD/NAD(P)-binding domain"/>
    <property type="match status" value="1"/>
</dbReference>
<dbReference type="InterPro" id="IPR033856">
    <property type="entry name" value="Trp_halogen"/>
</dbReference>
<keyword evidence="2" id="KW-0274">FAD</keyword>
<gene>
    <name evidence="3" type="ORF">RM544_04175</name>
</gene>
<dbReference type="SUPFAM" id="SSF51905">
    <property type="entry name" value="FAD/NAD(P)-binding domain"/>
    <property type="match status" value="1"/>
</dbReference>
<feature type="binding site" evidence="2">
    <location>
        <position position="337"/>
    </location>
    <ligand>
        <name>FAD</name>
        <dbReference type="ChEBI" id="CHEBI:57692"/>
    </ligand>
</feature>
<feature type="binding site" evidence="2">
    <location>
        <position position="328"/>
    </location>
    <ligand>
        <name>FAD</name>
        <dbReference type="ChEBI" id="CHEBI:57692"/>
    </ligand>
</feature>
<dbReference type="Pfam" id="PF04820">
    <property type="entry name" value="Trp_halogenase"/>
    <property type="match status" value="1"/>
</dbReference>
<feature type="active site" evidence="1">
    <location>
        <position position="73"/>
    </location>
</feature>